<protein>
    <recommendedName>
        <fullName evidence="2">Alpha/beta hydrolase fold-3 domain-containing protein</fullName>
    </recommendedName>
</protein>
<keyword evidence="4" id="KW-1185">Reference proteome</keyword>
<organism evidence="3 4">
    <name type="scientific">Canavalia gladiata</name>
    <name type="common">Sword bean</name>
    <name type="synonym">Dolichos gladiatus</name>
    <dbReference type="NCBI Taxonomy" id="3824"/>
    <lineage>
        <taxon>Eukaryota</taxon>
        <taxon>Viridiplantae</taxon>
        <taxon>Streptophyta</taxon>
        <taxon>Embryophyta</taxon>
        <taxon>Tracheophyta</taxon>
        <taxon>Spermatophyta</taxon>
        <taxon>Magnoliopsida</taxon>
        <taxon>eudicotyledons</taxon>
        <taxon>Gunneridae</taxon>
        <taxon>Pentapetalae</taxon>
        <taxon>rosids</taxon>
        <taxon>fabids</taxon>
        <taxon>Fabales</taxon>
        <taxon>Fabaceae</taxon>
        <taxon>Papilionoideae</taxon>
        <taxon>50 kb inversion clade</taxon>
        <taxon>NPAAA clade</taxon>
        <taxon>indigoferoid/millettioid clade</taxon>
        <taxon>Phaseoleae</taxon>
        <taxon>Canavalia</taxon>
    </lineage>
</organism>
<evidence type="ECO:0000256" key="1">
    <source>
        <dbReference type="ARBA" id="ARBA00010515"/>
    </source>
</evidence>
<sequence>MLMASAIPITSYNKEIVAEVPTYIRVFSDGTVERPRETPYVSASLHDPRTGVSSKDVVVSQNPTISARLYLPNVTISNQQHQPNKLPILVYFHGGGFFFESAFSQLYHDHFNTFVSQTNCLVISVEYRLAPEHLLPAAYGDCWNALKWVASHSAKTEQAEPWLIEHGDFNRIFIGGDSAGANIVHTIAIRAGTEALPCDVKILGAILSHPYFFSSNPIGSEPVTDHELSLLSLIWNFVYPSAPGGIDNPMINPVAPGAPNLSGLACSKIIVCIAGKDILRDRGVWYFDAVKNSGWQGELQLFEENEEDHVYHIFNPESENATKLIKRFLSFLHD</sequence>
<feature type="domain" description="Alpha/beta hydrolase fold-3" evidence="2">
    <location>
        <begin position="89"/>
        <end position="312"/>
    </location>
</feature>
<proteinExistence type="inferred from homology"/>
<dbReference type="InterPro" id="IPR013094">
    <property type="entry name" value="AB_hydrolase_3"/>
</dbReference>
<dbReference type="InterPro" id="IPR029058">
    <property type="entry name" value="AB_hydrolase_fold"/>
</dbReference>
<evidence type="ECO:0000313" key="3">
    <source>
        <dbReference type="EMBL" id="KAK7343575.1"/>
    </source>
</evidence>
<name>A0AAN9LW89_CANGL</name>
<evidence type="ECO:0000259" key="2">
    <source>
        <dbReference type="Pfam" id="PF07859"/>
    </source>
</evidence>
<comment type="similarity">
    <text evidence="1">Belongs to the 'GDXG' lipolytic enzyme family.</text>
</comment>
<dbReference type="SUPFAM" id="SSF53474">
    <property type="entry name" value="alpha/beta-Hydrolases"/>
    <property type="match status" value="1"/>
</dbReference>
<gene>
    <name evidence="3" type="ORF">VNO77_12408</name>
</gene>
<dbReference type="Proteomes" id="UP001367508">
    <property type="component" value="Unassembled WGS sequence"/>
</dbReference>
<dbReference type="PANTHER" id="PTHR23024:SF562">
    <property type="entry name" value="2-HYDROXYISOFLAVANONE DEHYDRATASE"/>
    <property type="match status" value="1"/>
</dbReference>
<dbReference type="InterPro" id="IPR050466">
    <property type="entry name" value="Carboxylest/Gibb_receptor"/>
</dbReference>
<reference evidence="3 4" key="1">
    <citation type="submission" date="2024-01" db="EMBL/GenBank/DDBJ databases">
        <title>The genomes of 5 underutilized Papilionoideae crops provide insights into root nodulation and disease resistanc.</title>
        <authorList>
            <person name="Jiang F."/>
        </authorList>
    </citation>
    <scope>NUCLEOTIDE SEQUENCE [LARGE SCALE GENOMIC DNA]</scope>
    <source>
        <strain evidence="3">LVBAO_FW01</strain>
        <tissue evidence="3">Leaves</tissue>
    </source>
</reference>
<dbReference type="Pfam" id="PF07859">
    <property type="entry name" value="Abhydrolase_3"/>
    <property type="match status" value="1"/>
</dbReference>
<comment type="caution">
    <text evidence="3">The sequence shown here is derived from an EMBL/GenBank/DDBJ whole genome shotgun (WGS) entry which is preliminary data.</text>
</comment>
<evidence type="ECO:0000313" key="4">
    <source>
        <dbReference type="Proteomes" id="UP001367508"/>
    </source>
</evidence>
<accession>A0AAN9LW89</accession>
<dbReference type="PANTHER" id="PTHR23024">
    <property type="entry name" value="ARYLACETAMIDE DEACETYLASE"/>
    <property type="match status" value="1"/>
</dbReference>
<dbReference type="GO" id="GO:0016787">
    <property type="term" value="F:hydrolase activity"/>
    <property type="evidence" value="ECO:0007669"/>
    <property type="project" value="InterPro"/>
</dbReference>
<dbReference type="Gene3D" id="3.40.50.1820">
    <property type="entry name" value="alpha/beta hydrolase"/>
    <property type="match status" value="1"/>
</dbReference>
<dbReference type="EMBL" id="JAYMYQ010000003">
    <property type="protein sequence ID" value="KAK7343575.1"/>
    <property type="molecule type" value="Genomic_DNA"/>
</dbReference>
<dbReference type="AlphaFoldDB" id="A0AAN9LW89"/>